<dbReference type="InterPro" id="IPR035969">
    <property type="entry name" value="Rab-GAP_TBC_sf"/>
</dbReference>
<protein>
    <recommendedName>
        <fullName evidence="4">TBC1 domain family member 24</fullName>
    </recommendedName>
</protein>
<comment type="subunit">
    <text evidence="3">Interacts with ARF6.</text>
</comment>
<evidence type="ECO:0000256" key="4">
    <source>
        <dbReference type="ARBA" id="ARBA00014206"/>
    </source>
</evidence>
<comment type="subcellular location">
    <subcellularLocation>
        <location evidence="1">Cytoplasmic vesicle membrane</location>
    </subcellularLocation>
    <subcellularLocation>
        <location evidence="2">Endomembrane system</location>
        <topology evidence="2">Peripheral membrane protein</topology>
    </subcellularLocation>
    <subcellularLocation>
        <location evidence="8">Synapse</location>
    </subcellularLocation>
</comment>
<dbReference type="GO" id="GO:0030659">
    <property type="term" value="C:cytoplasmic vesicle membrane"/>
    <property type="evidence" value="ECO:0007669"/>
    <property type="project" value="UniProtKB-SubCell"/>
</dbReference>
<keyword evidence="11" id="KW-1185">Reference proteome</keyword>
<dbReference type="GO" id="GO:0045202">
    <property type="term" value="C:synapse"/>
    <property type="evidence" value="ECO:0007669"/>
    <property type="project" value="UniProtKB-SubCell"/>
</dbReference>
<dbReference type="GO" id="GO:0012505">
    <property type="term" value="C:endomembrane system"/>
    <property type="evidence" value="ECO:0007669"/>
    <property type="project" value="UniProtKB-SubCell"/>
</dbReference>
<evidence type="ECO:0000259" key="10">
    <source>
        <dbReference type="PROSITE" id="PS51886"/>
    </source>
</evidence>
<evidence type="ECO:0000256" key="8">
    <source>
        <dbReference type="ARBA" id="ARBA00034103"/>
    </source>
</evidence>
<comment type="function">
    <text evidence="9">May act as a GTPase-activating protein for Rab family protein(s). Involved in neuronal projections development, probably through a negative modulation of ARF6 function. Involved in the regulation of synaptic vesicle trafficking.</text>
</comment>
<dbReference type="Pfam" id="PF00566">
    <property type="entry name" value="RabGAP-TBC"/>
    <property type="match status" value="1"/>
</dbReference>
<evidence type="ECO:0000256" key="2">
    <source>
        <dbReference type="ARBA" id="ARBA00004184"/>
    </source>
</evidence>
<dbReference type="OrthoDB" id="10065050at2759"/>
<dbReference type="PANTHER" id="PTHR23354">
    <property type="entry name" value="NUCLEOLAR PROTEIN 7/ESTROGEN RECEPTOR COACTIVATOR-RELATED"/>
    <property type="match status" value="1"/>
</dbReference>
<keyword evidence="7" id="KW-0968">Cytoplasmic vesicle</keyword>
<evidence type="ECO:0000256" key="1">
    <source>
        <dbReference type="ARBA" id="ARBA00004156"/>
    </source>
</evidence>
<reference evidence="12" key="1">
    <citation type="submission" date="2025-08" db="UniProtKB">
        <authorList>
            <consortium name="RefSeq"/>
        </authorList>
    </citation>
    <scope>IDENTIFICATION</scope>
    <source>
        <tissue evidence="12">Gonad</tissue>
    </source>
</reference>
<accession>A0A6P5AWW6</accession>
<dbReference type="PROSITE" id="PS51886">
    <property type="entry name" value="TLDC"/>
    <property type="match status" value="1"/>
</dbReference>
<evidence type="ECO:0000256" key="5">
    <source>
        <dbReference type="ARBA" id="ARBA00023018"/>
    </source>
</evidence>
<evidence type="ECO:0000256" key="9">
    <source>
        <dbReference type="ARBA" id="ARBA00046245"/>
    </source>
</evidence>
<gene>
    <name evidence="12" type="primary">LOC109487029</name>
</gene>
<keyword evidence="5" id="KW-0770">Synapse</keyword>
<dbReference type="InterPro" id="IPR006571">
    <property type="entry name" value="TLDc_dom"/>
</dbReference>
<dbReference type="Pfam" id="PF07534">
    <property type="entry name" value="TLD"/>
    <property type="match status" value="1"/>
</dbReference>
<dbReference type="RefSeq" id="XP_019646521.1">
    <property type="nucleotide sequence ID" value="XM_019790962.1"/>
</dbReference>
<organism evidence="11 12">
    <name type="scientific">Branchiostoma belcheri</name>
    <name type="common">Amphioxus</name>
    <dbReference type="NCBI Taxonomy" id="7741"/>
    <lineage>
        <taxon>Eukaryota</taxon>
        <taxon>Metazoa</taxon>
        <taxon>Chordata</taxon>
        <taxon>Cephalochordata</taxon>
        <taxon>Leptocardii</taxon>
        <taxon>Amphioxiformes</taxon>
        <taxon>Branchiostomatidae</taxon>
        <taxon>Branchiostoma</taxon>
    </lineage>
</organism>
<evidence type="ECO:0000256" key="6">
    <source>
        <dbReference type="ARBA" id="ARBA00023136"/>
    </source>
</evidence>
<sequence>MKVFTYDVSTFEEGPRIGVNGDSKQTEGVLVFTSWVDKGLLQKNLSLPHAEVDLTHLPSRDKDLKKYIRSLSWQWDLTNGVRPGLWSQVVARLQGRAHQREEYEQCKKSLFGERGEMSPPLPTLADRSVQFPSYFLSQGGLCVVRRIVTVLAYLHPDITWCPVLIPVTCVLLHYLQEEVKVYQAVANMLTHTGRTEKGERRMYLMDTRLSHEAMNRVFSDLAKRYAKAAYVFLKDFSDVDAVMSEWIWWIFGALPFEYVVHVMDCYLVEGMKVLYRVGVILLVKWHKQINGAPPSDVRQSIQDWCRNISSHIPVKDILKKAFKIRNLSRKLCSTLQQRHLATLQRKGAPAITIDSPTHTATHGSIALSPVESNVLNHAQIHQLWCWLPQRFSLYEPRVIFSSHEDGYHLRNLYQKCADNQPILLVIKTKNDEIFGAFITESLDYTADKNKSRAYFGTGEMFLFSLTPGPVRYPWVGVADSGDLSPSHSMFISADNTSLVIGGGDGDGIFLDQEMNRGHTKRCKTFNNAPLCASGDFHCVSVEVLGLQQEDD</sequence>
<dbReference type="Gene3D" id="1.10.472.80">
    <property type="entry name" value="Ypt/Rab-GAP domain of gyp1p, domain 3"/>
    <property type="match status" value="1"/>
</dbReference>
<dbReference type="KEGG" id="bbel:109487029"/>
<dbReference type="InterPro" id="IPR000195">
    <property type="entry name" value="Rab-GAP-TBC_dom"/>
</dbReference>
<proteinExistence type="predicted"/>
<evidence type="ECO:0000313" key="11">
    <source>
        <dbReference type="Proteomes" id="UP000515135"/>
    </source>
</evidence>
<dbReference type="SMART" id="SM00164">
    <property type="entry name" value="TBC"/>
    <property type="match status" value="1"/>
</dbReference>
<evidence type="ECO:0000313" key="12">
    <source>
        <dbReference type="RefSeq" id="XP_019646521.1"/>
    </source>
</evidence>
<dbReference type="PANTHER" id="PTHR23354:SF122">
    <property type="entry name" value="GTPASE-ACTIVATING PROTEIN SKYWALKER"/>
    <property type="match status" value="1"/>
</dbReference>
<feature type="domain" description="TLDc" evidence="10">
    <location>
        <begin position="373"/>
        <end position="547"/>
    </location>
</feature>
<dbReference type="SMART" id="SM00584">
    <property type="entry name" value="TLDc"/>
    <property type="match status" value="1"/>
</dbReference>
<name>A0A6P5AWW6_BRABE</name>
<evidence type="ECO:0000256" key="3">
    <source>
        <dbReference type="ARBA" id="ARBA00011546"/>
    </source>
</evidence>
<dbReference type="Proteomes" id="UP000515135">
    <property type="component" value="Unplaced"/>
</dbReference>
<dbReference type="SUPFAM" id="SSF47923">
    <property type="entry name" value="Ypt/Rab-GAP domain of gyp1p"/>
    <property type="match status" value="1"/>
</dbReference>
<dbReference type="GeneID" id="109487029"/>
<dbReference type="AlphaFoldDB" id="A0A6P5AWW6"/>
<keyword evidence="6" id="KW-0472">Membrane</keyword>
<evidence type="ECO:0000256" key="7">
    <source>
        <dbReference type="ARBA" id="ARBA00023329"/>
    </source>
</evidence>